<comment type="similarity">
    <text evidence="4">Belongs to the glycosyltransferase 104 family.</text>
</comment>
<dbReference type="GO" id="GO:0106361">
    <property type="term" value="F:protein-arginine rhamnosyltransferase activity"/>
    <property type="evidence" value="ECO:0007669"/>
    <property type="project" value="InterPro"/>
</dbReference>
<evidence type="ECO:0000256" key="7">
    <source>
        <dbReference type="ARBA" id="ARBA00048472"/>
    </source>
</evidence>
<gene>
    <name evidence="8" type="ordered locus">Msip34_1237</name>
</gene>
<evidence type="ECO:0000313" key="9">
    <source>
        <dbReference type="Proteomes" id="UP000002743"/>
    </source>
</evidence>
<keyword evidence="9" id="KW-1185">Reference proteome</keyword>
<dbReference type="Pfam" id="PF10093">
    <property type="entry name" value="EarP"/>
    <property type="match status" value="1"/>
</dbReference>
<keyword evidence="1" id="KW-0328">Glycosyltransferase</keyword>
<comment type="catalytic activity">
    <reaction evidence="7">
        <text>dTDP-beta-L-rhamnose + L-arginyl-[protein] = N(omega)-(alpha-L-rhamnosyl)-L-arginyl-[protein] + dTDP + H(+)</text>
        <dbReference type="Rhea" id="RHEA:66692"/>
        <dbReference type="Rhea" id="RHEA-COMP:10532"/>
        <dbReference type="Rhea" id="RHEA-COMP:17096"/>
        <dbReference type="ChEBI" id="CHEBI:15378"/>
        <dbReference type="ChEBI" id="CHEBI:29965"/>
        <dbReference type="ChEBI" id="CHEBI:57510"/>
        <dbReference type="ChEBI" id="CHEBI:58369"/>
        <dbReference type="ChEBI" id="CHEBI:167445"/>
    </reaction>
    <physiologicalReaction direction="left-to-right" evidence="7">
        <dbReference type="Rhea" id="RHEA:66693"/>
    </physiologicalReaction>
</comment>
<dbReference type="EMBL" id="CP001674">
    <property type="protein sequence ID" value="ACT50483.1"/>
    <property type="molecule type" value="Genomic_DNA"/>
</dbReference>
<dbReference type="KEGG" id="mei:Msip34_1237"/>
<dbReference type="eggNOG" id="COG4394">
    <property type="taxonomic scope" value="Bacteria"/>
</dbReference>
<dbReference type="OrthoDB" id="209085at2"/>
<comment type="function">
    <text evidence="3">Protein-arginine rhamnosyltransferase that catalyzes the transfer of a single rhamnose to elongation factor P (EF-P) on 'Lys-32', a modification required for EF-P-dependent rescue of polyproline stalled ribosomes.</text>
</comment>
<evidence type="ECO:0000256" key="5">
    <source>
        <dbReference type="ARBA" id="ARBA00024416"/>
    </source>
</evidence>
<accession>C6XD58</accession>
<evidence type="ECO:0000256" key="3">
    <source>
        <dbReference type="ARBA" id="ARBA00024303"/>
    </source>
</evidence>
<evidence type="ECO:0000256" key="4">
    <source>
        <dbReference type="ARBA" id="ARBA00024346"/>
    </source>
</evidence>
<dbReference type="NCBIfam" id="TIGR03837">
    <property type="entry name" value="efp_Arg_rhamno"/>
    <property type="match status" value="1"/>
</dbReference>
<evidence type="ECO:0000256" key="2">
    <source>
        <dbReference type="ARBA" id="ARBA00022679"/>
    </source>
</evidence>
<keyword evidence="2" id="KW-0808">Transferase</keyword>
<dbReference type="PIRSF" id="PIRSF015557">
    <property type="entry name" value="UCP015557"/>
    <property type="match status" value="1"/>
</dbReference>
<dbReference type="RefSeq" id="WP_015829973.1">
    <property type="nucleotide sequence ID" value="NC_012969.1"/>
</dbReference>
<reference evidence="9" key="1">
    <citation type="submission" date="2009-07" db="EMBL/GenBank/DDBJ databases">
        <title>Complete sequence of chromosome of Methylovorus sp. SIP3-4.</title>
        <authorList>
            <person name="Lucas S."/>
            <person name="Copeland A."/>
            <person name="Lapidus A."/>
            <person name="Glavina del Rio T."/>
            <person name="Tice H."/>
            <person name="Bruce D."/>
            <person name="Goodwin L."/>
            <person name="Pitluck S."/>
            <person name="Clum A."/>
            <person name="Larimer F."/>
            <person name="Land M."/>
            <person name="Hauser L."/>
            <person name="Kyrpides N."/>
            <person name="Mikhailova N."/>
            <person name="Kayluzhnaya M."/>
            <person name="Chistoserdova L."/>
        </authorList>
    </citation>
    <scope>NUCLEOTIDE SEQUENCE [LARGE SCALE GENOMIC DNA]</scope>
    <source>
        <strain evidence="9">SIP3-4</strain>
    </source>
</reference>
<proteinExistence type="inferred from homology"/>
<evidence type="ECO:0000256" key="6">
    <source>
        <dbReference type="ARBA" id="ARBA00030025"/>
    </source>
</evidence>
<organism evidence="8 9">
    <name type="scientific">Methylovorus glucosotrophus (strain SIP3-4)</name>
    <dbReference type="NCBI Taxonomy" id="582744"/>
    <lineage>
        <taxon>Bacteria</taxon>
        <taxon>Pseudomonadati</taxon>
        <taxon>Pseudomonadota</taxon>
        <taxon>Betaproteobacteria</taxon>
        <taxon>Nitrosomonadales</taxon>
        <taxon>Methylophilaceae</taxon>
        <taxon>Methylovorus</taxon>
    </lineage>
</organism>
<dbReference type="STRING" id="582744.Msip34_1237"/>
<dbReference type="InterPro" id="IPR016633">
    <property type="entry name" value="EarP"/>
</dbReference>
<evidence type="ECO:0000313" key="8">
    <source>
        <dbReference type="EMBL" id="ACT50483.1"/>
    </source>
</evidence>
<dbReference type="Proteomes" id="UP000002743">
    <property type="component" value="Chromosome"/>
</dbReference>
<sequence length="374" mass="42362">MTDKRQRWDIFCRIVDNYGDIGVCWRLARQLAHEYALDVRLWVDALPVAQRLLPALDTQLAEQILDGVTIAHWSPDFQFDRIADVVIEAFACELPEPYINDMAAQPPVWINLEYLSAEAWVEEFHLQPSPHPRLALKKTFFFPGFTENTGGLLRERHLMKERDAAQAGSSTTFSAMASPANALRVSLFAYPQAHITGLFNAMANGDRPVVCLIPESSLLAPVSQFFDTETLQPGDHYSQGALSVHILPFLRQTEYDQLLWSCDLNFVRGEDSWIRAIWAGRPFVWQPYIQSEDTHLVKLEAFLQRYLPPLGTAAADVWATFHRQWAQGQLAADSWPRLAHALPAIQQHASQQSQALAAQDDLAAKLVIFVRNFQ</sequence>
<name>C6XD58_METGS</name>
<reference evidence="8 9" key="2">
    <citation type="journal article" date="2011" name="J. Bacteriol.">
        <title>Genomes of three methylotrophs from a single niche uncover genetic and metabolic divergence of Methylophilaceae.</title>
        <authorList>
            <person name="Lapidus A."/>
            <person name="Clum A."/>
            <person name="Labutti K."/>
            <person name="Kaluzhnaya M.G."/>
            <person name="Lim S."/>
            <person name="Beck D.A."/>
            <person name="Glavina Del Rio T."/>
            <person name="Nolan M."/>
            <person name="Mavromatis K."/>
            <person name="Huntemann M."/>
            <person name="Lucas S."/>
            <person name="Lidstrom M.E."/>
            <person name="Ivanova N."/>
            <person name="Chistoserdova L."/>
        </authorList>
    </citation>
    <scope>NUCLEOTIDE SEQUENCE [LARGE SCALE GENOMIC DNA]</scope>
    <source>
        <strain evidence="8 9">SIP3-4</strain>
    </source>
</reference>
<protein>
    <recommendedName>
        <fullName evidence="5">Protein-arginine rhamnosyltransferase</fullName>
    </recommendedName>
    <alternativeName>
        <fullName evidence="6">EF-P arginine rhamnosyltransferase</fullName>
    </alternativeName>
</protein>
<evidence type="ECO:0000256" key="1">
    <source>
        <dbReference type="ARBA" id="ARBA00022676"/>
    </source>
</evidence>
<dbReference type="AlphaFoldDB" id="C6XD58"/>
<dbReference type="HOGENOM" id="CLU_060250_0_0_4"/>